<dbReference type="PROSITE" id="PS01033">
    <property type="entry name" value="GLOBIN"/>
    <property type="match status" value="1"/>
</dbReference>
<dbReference type="InterPro" id="IPR012292">
    <property type="entry name" value="Globin/Proto"/>
</dbReference>
<sequence>MADRGLVVWSLERVGELHGDPTPQVYARLFAASPELEGMFLLDRQGAARGAMLGHVIDTLIDLAGPKAYGANMIYAEMTNHQGLGVPPAQFVTFFDVVRSVFRELLGAEWTAEVDEAWDDTLRDVKSIVAKVEAAQAAA</sequence>
<keyword evidence="1" id="KW-0408">Iron</keyword>
<keyword evidence="1" id="KW-0813">Transport</keyword>
<evidence type="ECO:0000313" key="4">
    <source>
        <dbReference type="Proteomes" id="UP001597237"/>
    </source>
</evidence>
<dbReference type="Gene3D" id="1.10.490.10">
    <property type="entry name" value="Globins"/>
    <property type="match status" value="1"/>
</dbReference>
<name>A0ABW4N324_9CAUL</name>
<dbReference type="InterPro" id="IPR009050">
    <property type="entry name" value="Globin-like_sf"/>
</dbReference>
<dbReference type="InterPro" id="IPR044399">
    <property type="entry name" value="Mb-like_M"/>
</dbReference>
<gene>
    <name evidence="3" type="ORF">ACFSC0_13910</name>
</gene>
<keyword evidence="1" id="KW-0479">Metal-binding</keyword>
<comment type="similarity">
    <text evidence="1">Belongs to the globin family.</text>
</comment>
<evidence type="ECO:0000313" key="3">
    <source>
        <dbReference type="EMBL" id="MFD1784497.1"/>
    </source>
</evidence>
<dbReference type="InterPro" id="IPR000971">
    <property type="entry name" value="Globin"/>
</dbReference>
<dbReference type="Proteomes" id="UP001597237">
    <property type="component" value="Unassembled WGS sequence"/>
</dbReference>
<keyword evidence="4" id="KW-1185">Reference proteome</keyword>
<dbReference type="RefSeq" id="WP_377283556.1">
    <property type="nucleotide sequence ID" value="NZ_JBHRSI010000009.1"/>
</dbReference>
<evidence type="ECO:0000256" key="1">
    <source>
        <dbReference type="RuleBase" id="RU000356"/>
    </source>
</evidence>
<keyword evidence="1" id="KW-0349">Heme</keyword>
<evidence type="ECO:0000259" key="2">
    <source>
        <dbReference type="PROSITE" id="PS01033"/>
    </source>
</evidence>
<proteinExistence type="inferred from homology"/>
<accession>A0ABW4N324</accession>
<protein>
    <submittedName>
        <fullName evidence="3">Globin domain-containing protein</fullName>
    </submittedName>
</protein>
<feature type="domain" description="Globin" evidence="2">
    <location>
        <begin position="1"/>
        <end position="134"/>
    </location>
</feature>
<reference evidence="4" key="1">
    <citation type="journal article" date="2019" name="Int. J. Syst. Evol. Microbiol.">
        <title>The Global Catalogue of Microorganisms (GCM) 10K type strain sequencing project: providing services to taxonomists for standard genome sequencing and annotation.</title>
        <authorList>
            <consortium name="The Broad Institute Genomics Platform"/>
            <consortium name="The Broad Institute Genome Sequencing Center for Infectious Disease"/>
            <person name="Wu L."/>
            <person name="Ma J."/>
        </authorList>
    </citation>
    <scope>NUCLEOTIDE SEQUENCE [LARGE SCALE GENOMIC DNA]</scope>
    <source>
        <strain evidence="4">DFY28</strain>
    </source>
</reference>
<dbReference type="CDD" id="cd01040">
    <property type="entry name" value="Mb-like"/>
    <property type="match status" value="1"/>
</dbReference>
<dbReference type="SUPFAM" id="SSF46458">
    <property type="entry name" value="Globin-like"/>
    <property type="match status" value="1"/>
</dbReference>
<comment type="caution">
    <text evidence="3">The sequence shown here is derived from an EMBL/GenBank/DDBJ whole genome shotgun (WGS) entry which is preliminary data.</text>
</comment>
<organism evidence="3 4">
    <name type="scientific">Phenylobacterium terrae</name>
    <dbReference type="NCBI Taxonomy" id="2665495"/>
    <lineage>
        <taxon>Bacteria</taxon>
        <taxon>Pseudomonadati</taxon>
        <taxon>Pseudomonadota</taxon>
        <taxon>Alphaproteobacteria</taxon>
        <taxon>Caulobacterales</taxon>
        <taxon>Caulobacteraceae</taxon>
        <taxon>Phenylobacterium</taxon>
    </lineage>
</organism>
<dbReference type="EMBL" id="JBHUEY010000001">
    <property type="protein sequence ID" value="MFD1784497.1"/>
    <property type="molecule type" value="Genomic_DNA"/>
</dbReference>
<keyword evidence="1" id="KW-0561">Oxygen transport</keyword>
<dbReference type="Pfam" id="PF00042">
    <property type="entry name" value="Globin"/>
    <property type="match status" value="1"/>
</dbReference>